<dbReference type="VEuPathDB" id="VectorBase:GPAI023784"/>
<name>A0A1A9ZSP2_GLOPL</name>
<dbReference type="AlphaFoldDB" id="A0A1A9ZSP2"/>
<dbReference type="EnsemblMetazoa" id="GPAI023784-RA">
    <property type="protein sequence ID" value="GPAI023784-PA"/>
    <property type="gene ID" value="GPAI023784"/>
</dbReference>
<keyword evidence="2" id="KW-1185">Reference proteome</keyword>
<reference evidence="1" key="2">
    <citation type="submission" date="2020-05" db="UniProtKB">
        <authorList>
            <consortium name="EnsemblMetazoa"/>
        </authorList>
    </citation>
    <scope>IDENTIFICATION</scope>
    <source>
        <strain evidence="1">IAEA</strain>
    </source>
</reference>
<reference evidence="2" key="1">
    <citation type="submission" date="2014-03" db="EMBL/GenBank/DDBJ databases">
        <authorList>
            <person name="Aksoy S."/>
            <person name="Warren W."/>
            <person name="Wilson R.K."/>
        </authorList>
    </citation>
    <scope>NUCLEOTIDE SEQUENCE [LARGE SCALE GENOMIC DNA]</scope>
    <source>
        <strain evidence="2">IAEA</strain>
    </source>
</reference>
<sequence length="226" mass="25472">MYLNFYATCDISKIESVGFVNIKNCYHAFVQHQLVTWPFTETSIAANMEITPTLKITKKDNVLLKLPRVISRVPINTVADMKNNNLDAESNKLAAGRQVEQNQVELNRVVLAAVNSNILSGSRPMPPSNGSVMVPGRKVVFMSRFASTMTLEMVKEHKKLDILKVELSRINDVNMYHLFDALTDMGFLRADLNSLVIWSEINAMSVNLEKCTMLSLSLPWDFSETN</sequence>
<proteinExistence type="predicted"/>
<evidence type="ECO:0000313" key="1">
    <source>
        <dbReference type="EnsemblMetazoa" id="GPAI023784-PA"/>
    </source>
</evidence>
<evidence type="ECO:0000313" key="2">
    <source>
        <dbReference type="Proteomes" id="UP000092445"/>
    </source>
</evidence>
<accession>A0A1A9ZSP2</accession>
<organism evidence="1 2">
    <name type="scientific">Glossina pallidipes</name>
    <name type="common">Tsetse fly</name>
    <dbReference type="NCBI Taxonomy" id="7398"/>
    <lineage>
        <taxon>Eukaryota</taxon>
        <taxon>Metazoa</taxon>
        <taxon>Ecdysozoa</taxon>
        <taxon>Arthropoda</taxon>
        <taxon>Hexapoda</taxon>
        <taxon>Insecta</taxon>
        <taxon>Pterygota</taxon>
        <taxon>Neoptera</taxon>
        <taxon>Endopterygota</taxon>
        <taxon>Diptera</taxon>
        <taxon>Brachycera</taxon>
        <taxon>Muscomorpha</taxon>
        <taxon>Hippoboscoidea</taxon>
        <taxon>Glossinidae</taxon>
        <taxon>Glossina</taxon>
    </lineage>
</organism>
<protein>
    <submittedName>
        <fullName evidence="1">Uncharacterized protein</fullName>
    </submittedName>
</protein>
<dbReference type="Proteomes" id="UP000092445">
    <property type="component" value="Unassembled WGS sequence"/>
</dbReference>